<dbReference type="EMBL" id="QFPN01000001">
    <property type="protein sequence ID" value="PZQ19174.1"/>
    <property type="molecule type" value="Genomic_DNA"/>
</dbReference>
<evidence type="ECO:0000313" key="2">
    <source>
        <dbReference type="Proteomes" id="UP000249577"/>
    </source>
</evidence>
<name>A0A2W5KT65_ANCNO</name>
<sequence>MHKFEIGEKTHYVGSPVGAKPQAAEIVARLPDENGQPGYRVKCLGDGRIRHVFEEDLRANAAG</sequence>
<reference evidence="1 2" key="1">
    <citation type="submission" date="2017-08" db="EMBL/GenBank/DDBJ databases">
        <title>Infants hospitalized years apart are colonized by the same room-sourced microbial strains.</title>
        <authorList>
            <person name="Brooks B."/>
            <person name="Olm M.R."/>
            <person name="Firek B.A."/>
            <person name="Baker R."/>
            <person name="Thomas B.C."/>
            <person name="Morowitz M.J."/>
            <person name="Banfield J.F."/>
        </authorList>
    </citation>
    <scope>NUCLEOTIDE SEQUENCE [LARGE SCALE GENOMIC DNA]</scope>
    <source>
        <strain evidence="1">S2_005_003_R2_43</strain>
    </source>
</reference>
<dbReference type="Proteomes" id="UP000249577">
    <property type="component" value="Unassembled WGS sequence"/>
</dbReference>
<accession>A0A2W5KT65</accession>
<organism evidence="1 2">
    <name type="scientific">Ancylobacter novellus</name>
    <name type="common">Thiobacillus novellus</name>
    <dbReference type="NCBI Taxonomy" id="921"/>
    <lineage>
        <taxon>Bacteria</taxon>
        <taxon>Pseudomonadati</taxon>
        <taxon>Pseudomonadota</taxon>
        <taxon>Alphaproteobacteria</taxon>
        <taxon>Hyphomicrobiales</taxon>
        <taxon>Xanthobacteraceae</taxon>
        <taxon>Ancylobacter</taxon>
    </lineage>
</organism>
<proteinExistence type="predicted"/>
<comment type="caution">
    <text evidence="1">The sequence shown here is derived from an EMBL/GenBank/DDBJ whole genome shotgun (WGS) entry which is preliminary data.</text>
</comment>
<gene>
    <name evidence="1" type="ORF">DI565_01980</name>
</gene>
<protein>
    <recommendedName>
        <fullName evidence="3">Hypervirulence associated protein TUDOR domain-containing protein</fullName>
    </recommendedName>
</protein>
<evidence type="ECO:0008006" key="3">
    <source>
        <dbReference type="Google" id="ProtNLM"/>
    </source>
</evidence>
<evidence type="ECO:0000313" key="1">
    <source>
        <dbReference type="EMBL" id="PZQ19174.1"/>
    </source>
</evidence>
<dbReference type="AlphaFoldDB" id="A0A2W5KT65"/>